<evidence type="ECO:0000313" key="3">
    <source>
        <dbReference type="Proteomes" id="UP000800041"/>
    </source>
</evidence>
<proteinExistence type="predicted"/>
<reference evidence="2" key="1">
    <citation type="journal article" date="2020" name="Stud. Mycol.">
        <title>101 Dothideomycetes genomes: a test case for predicting lifestyles and emergence of pathogens.</title>
        <authorList>
            <person name="Haridas S."/>
            <person name="Albert R."/>
            <person name="Binder M."/>
            <person name="Bloem J."/>
            <person name="Labutti K."/>
            <person name="Salamov A."/>
            <person name="Andreopoulos B."/>
            <person name="Baker S."/>
            <person name="Barry K."/>
            <person name="Bills G."/>
            <person name="Bluhm B."/>
            <person name="Cannon C."/>
            <person name="Castanera R."/>
            <person name="Culley D."/>
            <person name="Daum C."/>
            <person name="Ezra D."/>
            <person name="Gonzalez J."/>
            <person name="Henrissat B."/>
            <person name="Kuo A."/>
            <person name="Liang C."/>
            <person name="Lipzen A."/>
            <person name="Lutzoni F."/>
            <person name="Magnuson J."/>
            <person name="Mondo S."/>
            <person name="Nolan M."/>
            <person name="Ohm R."/>
            <person name="Pangilinan J."/>
            <person name="Park H.-J."/>
            <person name="Ramirez L."/>
            <person name="Alfaro M."/>
            <person name="Sun H."/>
            <person name="Tritt A."/>
            <person name="Yoshinaga Y."/>
            <person name="Zwiers L.-H."/>
            <person name="Turgeon B."/>
            <person name="Goodwin S."/>
            <person name="Spatafora J."/>
            <person name="Crous P."/>
            <person name="Grigoriev I."/>
        </authorList>
    </citation>
    <scope>NUCLEOTIDE SEQUENCE</scope>
    <source>
        <strain evidence="2">CBS 113979</strain>
    </source>
</reference>
<feature type="region of interest" description="Disordered" evidence="1">
    <location>
        <begin position="304"/>
        <end position="346"/>
    </location>
</feature>
<dbReference type="Proteomes" id="UP000800041">
    <property type="component" value="Unassembled WGS sequence"/>
</dbReference>
<dbReference type="AlphaFoldDB" id="A0A6G1HDX0"/>
<feature type="compositionally biased region" description="Polar residues" evidence="1">
    <location>
        <begin position="307"/>
        <end position="317"/>
    </location>
</feature>
<protein>
    <submittedName>
        <fullName evidence="2">Uncharacterized protein</fullName>
    </submittedName>
</protein>
<feature type="compositionally biased region" description="Acidic residues" evidence="1">
    <location>
        <begin position="320"/>
        <end position="332"/>
    </location>
</feature>
<evidence type="ECO:0000313" key="2">
    <source>
        <dbReference type="EMBL" id="KAF1991436.1"/>
    </source>
</evidence>
<accession>A0A6G1HDX0</accession>
<gene>
    <name evidence="2" type="ORF">K402DRAFT_400178</name>
</gene>
<name>A0A6G1HDX0_9PEZI</name>
<organism evidence="2 3">
    <name type="scientific">Aulographum hederae CBS 113979</name>
    <dbReference type="NCBI Taxonomy" id="1176131"/>
    <lineage>
        <taxon>Eukaryota</taxon>
        <taxon>Fungi</taxon>
        <taxon>Dikarya</taxon>
        <taxon>Ascomycota</taxon>
        <taxon>Pezizomycotina</taxon>
        <taxon>Dothideomycetes</taxon>
        <taxon>Pleosporomycetidae</taxon>
        <taxon>Aulographales</taxon>
        <taxon>Aulographaceae</taxon>
    </lineage>
</organism>
<keyword evidence="3" id="KW-1185">Reference proteome</keyword>
<sequence length="346" mass="38611">MQPTPPLPPPYVINNRSHSPSILPPAVICSHLRTSNQCDVCFIQKPCGSCGPYYCNEDVAFHAPRCTGHTIQGEKRYGIPPNNIMLSTLHEAMLGIDVRSKETMVARSAESPGKIPSTTASNQQLADLKSRLDDVESFMQMLYDIVLDTRERQMASKLPELPLGLHQAKHIIQSRVYPSKSLPDLLGEQNLLQPTPNYPAPPTRQLYSTAPSSTPRATDPFPFTHEKIGKKGLDELYRDYSETKIQKSNQQGGRTYQSAELGDTMLNQAADDQTRMQLDDGISLLQYAGAERINEWNGTAWEDAAQPTGQLASQQKAATVEDEDEDAREETESEKRWKSLREVEDV</sequence>
<feature type="compositionally biased region" description="Basic and acidic residues" evidence="1">
    <location>
        <begin position="333"/>
        <end position="346"/>
    </location>
</feature>
<evidence type="ECO:0000256" key="1">
    <source>
        <dbReference type="SAM" id="MobiDB-lite"/>
    </source>
</evidence>
<dbReference type="EMBL" id="ML977139">
    <property type="protein sequence ID" value="KAF1991436.1"/>
    <property type="molecule type" value="Genomic_DNA"/>
</dbReference>